<accession>A0ABW0TWW5</accession>
<evidence type="ECO:0000313" key="1">
    <source>
        <dbReference type="EMBL" id="MFC5602445.1"/>
    </source>
</evidence>
<gene>
    <name evidence="1" type="ORF">ACFPTP_04365</name>
</gene>
<reference evidence="2" key="1">
    <citation type="journal article" date="2019" name="Int. J. Syst. Evol. Microbiol.">
        <title>The Global Catalogue of Microorganisms (GCM) 10K type strain sequencing project: providing services to taxonomists for standard genome sequencing and annotation.</title>
        <authorList>
            <consortium name="The Broad Institute Genomics Platform"/>
            <consortium name="The Broad Institute Genome Sequencing Center for Infectious Disease"/>
            <person name="Wu L."/>
            <person name="Ma J."/>
        </authorList>
    </citation>
    <scope>NUCLEOTIDE SEQUENCE [LARGE SCALE GENOMIC DNA]</scope>
    <source>
        <strain evidence="2">KACC 11299</strain>
    </source>
</reference>
<dbReference type="RefSeq" id="WP_381442725.1">
    <property type="nucleotide sequence ID" value="NZ_JBHSNP010000009.1"/>
</dbReference>
<dbReference type="EMBL" id="JBHSNP010000009">
    <property type="protein sequence ID" value="MFC5602445.1"/>
    <property type="molecule type" value="Genomic_DNA"/>
</dbReference>
<organism evidence="1 2">
    <name type="scientific">Sporosarcina koreensis</name>
    <dbReference type="NCBI Taxonomy" id="334735"/>
    <lineage>
        <taxon>Bacteria</taxon>
        <taxon>Bacillati</taxon>
        <taxon>Bacillota</taxon>
        <taxon>Bacilli</taxon>
        <taxon>Bacillales</taxon>
        <taxon>Caryophanaceae</taxon>
        <taxon>Sporosarcina</taxon>
    </lineage>
</organism>
<name>A0ABW0TWW5_9BACL</name>
<proteinExistence type="predicted"/>
<evidence type="ECO:0000313" key="2">
    <source>
        <dbReference type="Proteomes" id="UP001596071"/>
    </source>
</evidence>
<comment type="caution">
    <text evidence="1">The sequence shown here is derived from an EMBL/GenBank/DDBJ whole genome shotgun (WGS) entry which is preliminary data.</text>
</comment>
<sequence length="112" mass="12756">MGCSSDNKYLDFAGESENWQGVYTTTINTEKSSENGKYLLSFKETSEEVEFKNFEIIIDNGEVEQKEVIHKGSTVEIPVSCSGCAVTDENEDIRVTIKWDDVYEETILLERK</sequence>
<evidence type="ECO:0008006" key="3">
    <source>
        <dbReference type="Google" id="ProtNLM"/>
    </source>
</evidence>
<keyword evidence="2" id="KW-1185">Reference proteome</keyword>
<dbReference type="Proteomes" id="UP001596071">
    <property type="component" value="Unassembled WGS sequence"/>
</dbReference>
<protein>
    <recommendedName>
        <fullName evidence="3">Lipoprotein</fullName>
    </recommendedName>
</protein>